<evidence type="ECO:0000313" key="1">
    <source>
        <dbReference type="EMBL" id="MBC5688196.1"/>
    </source>
</evidence>
<name>A0A923LGH5_9FIRM</name>
<keyword evidence="2" id="KW-1185">Reference proteome</keyword>
<organism evidence="1 2">
    <name type="scientific">Mediterraneibacter hominis</name>
    <dbReference type="NCBI Taxonomy" id="2763054"/>
    <lineage>
        <taxon>Bacteria</taxon>
        <taxon>Bacillati</taxon>
        <taxon>Bacillota</taxon>
        <taxon>Clostridia</taxon>
        <taxon>Lachnospirales</taxon>
        <taxon>Lachnospiraceae</taxon>
        <taxon>Mediterraneibacter</taxon>
    </lineage>
</organism>
<dbReference type="EMBL" id="JACOPF010000001">
    <property type="protein sequence ID" value="MBC5688196.1"/>
    <property type="molecule type" value="Genomic_DNA"/>
</dbReference>
<comment type="caution">
    <text evidence="1">The sequence shown here is derived from an EMBL/GenBank/DDBJ whole genome shotgun (WGS) entry which is preliminary data.</text>
</comment>
<dbReference type="AlphaFoldDB" id="A0A923LGH5"/>
<sequence length="205" mass="23963">MILKEAYRYQNHLKDLFYEANHMLTMSDFITIKKQEHYRNDANVNAKNDTLIVPKSMDVSYTPSAIIDVVMEIIAEKECLSKAIDDAKKETEISIDSSISLNKLKQSFIATLQNMYSKKPSEKEIFGKDYCFNNDGNQIEYVYKIKEIISIDYDRTNVRKLAKKLQRECDEISMKLDQLEVTTEINFTPKFDIDDTLEDIMLKQQ</sequence>
<protein>
    <submittedName>
        <fullName evidence="1">Uncharacterized protein</fullName>
    </submittedName>
</protein>
<evidence type="ECO:0000313" key="2">
    <source>
        <dbReference type="Proteomes" id="UP000652477"/>
    </source>
</evidence>
<dbReference type="Proteomes" id="UP000652477">
    <property type="component" value="Unassembled WGS sequence"/>
</dbReference>
<gene>
    <name evidence="1" type="ORF">H8S37_04510</name>
</gene>
<reference evidence="1" key="1">
    <citation type="submission" date="2020-08" db="EMBL/GenBank/DDBJ databases">
        <title>Genome public.</title>
        <authorList>
            <person name="Liu C."/>
            <person name="Sun Q."/>
        </authorList>
    </citation>
    <scope>NUCLEOTIDE SEQUENCE</scope>
    <source>
        <strain evidence="1">NSJ-55</strain>
    </source>
</reference>
<accession>A0A923LGH5</accession>
<dbReference type="RefSeq" id="WP_186874829.1">
    <property type="nucleotide sequence ID" value="NZ_JACOPF010000001.1"/>
</dbReference>
<proteinExistence type="predicted"/>